<evidence type="ECO:0000259" key="1">
    <source>
        <dbReference type="PROSITE" id="PS51459"/>
    </source>
</evidence>
<comment type="caution">
    <text evidence="2">The sequence shown here is derived from an EMBL/GenBank/DDBJ whole genome shotgun (WGS) entry which is preliminary data.</text>
</comment>
<keyword evidence="3" id="KW-1185">Reference proteome</keyword>
<protein>
    <submittedName>
        <fullName evidence="2">Oxidoreductase</fullName>
    </submittedName>
</protein>
<dbReference type="EMBL" id="BAAAQR010000002">
    <property type="protein sequence ID" value="GAA2139490.1"/>
    <property type="molecule type" value="Genomic_DNA"/>
</dbReference>
<dbReference type="PROSITE" id="PS51459">
    <property type="entry name" value="FIDO"/>
    <property type="match status" value="1"/>
</dbReference>
<dbReference type="Proteomes" id="UP001501771">
    <property type="component" value="Unassembled WGS sequence"/>
</dbReference>
<accession>A0ABN2ZAW0</accession>
<proteinExistence type="predicted"/>
<feature type="domain" description="Fido" evidence="1">
    <location>
        <begin position="96"/>
        <end position="226"/>
    </location>
</feature>
<name>A0ABN2ZAW0_9ACTN</name>
<dbReference type="InterPro" id="IPR003812">
    <property type="entry name" value="Fido"/>
</dbReference>
<evidence type="ECO:0000313" key="2">
    <source>
        <dbReference type="EMBL" id="GAA2139490.1"/>
    </source>
</evidence>
<gene>
    <name evidence="2" type="ORF">GCM10009844_08300</name>
</gene>
<sequence>MSADPLAWLTTLEGVPSAYAATRDGIDVMLRDRGLRRTSPETTAESLLRGAHATAVLEGSASTLAEVREGAGDQVAQDAVRVSTELLSLTPLLARSPLQALARIHALAAAGSLPDEQLGRPRDAVSADRLRGLAELLTMPTSAPALLVAAVVHADLATAAPFASHNGMVARATERLLLVGRGVDEKSLVVPEAGHLALRAAYESNLRGYADGAAAGVHAWVLYAAEAYAAGAEASPLRRPAE</sequence>
<organism evidence="2 3">
    <name type="scientific">Nocardioides koreensis</name>
    <dbReference type="NCBI Taxonomy" id="433651"/>
    <lineage>
        <taxon>Bacteria</taxon>
        <taxon>Bacillati</taxon>
        <taxon>Actinomycetota</taxon>
        <taxon>Actinomycetes</taxon>
        <taxon>Propionibacteriales</taxon>
        <taxon>Nocardioidaceae</taxon>
        <taxon>Nocardioides</taxon>
    </lineage>
</organism>
<dbReference type="RefSeq" id="WP_344148050.1">
    <property type="nucleotide sequence ID" value="NZ_BAAAQR010000002.1"/>
</dbReference>
<evidence type="ECO:0000313" key="3">
    <source>
        <dbReference type="Proteomes" id="UP001501771"/>
    </source>
</evidence>
<reference evidence="2 3" key="1">
    <citation type="journal article" date="2019" name="Int. J. Syst. Evol. Microbiol.">
        <title>The Global Catalogue of Microorganisms (GCM) 10K type strain sequencing project: providing services to taxonomists for standard genome sequencing and annotation.</title>
        <authorList>
            <consortium name="The Broad Institute Genomics Platform"/>
            <consortium name="The Broad Institute Genome Sequencing Center for Infectious Disease"/>
            <person name="Wu L."/>
            <person name="Ma J."/>
        </authorList>
    </citation>
    <scope>NUCLEOTIDE SEQUENCE [LARGE SCALE GENOMIC DNA]</scope>
    <source>
        <strain evidence="2 3">JCM 16022</strain>
    </source>
</reference>